<dbReference type="GO" id="GO:0005737">
    <property type="term" value="C:cytoplasm"/>
    <property type="evidence" value="ECO:0007669"/>
    <property type="project" value="UniProtKB-SubCell"/>
</dbReference>
<dbReference type="AlphaFoldDB" id="A0A3L7E129"/>
<dbReference type="OrthoDB" id="5801225at2"/>
<keyword evidence="2" id="KW-0175">Coiled coil</keyword>
<comment type="pathway">
    <text evidence="1">Cofactor biosynthesis; ubiquinone biosynthesis.</text>
</comment>
<sequence>MSGVINPTLHTAGLAAAETALNRALELAPAGSGRLAGLDHCVFALHCTAPAVEVYLQPEDGRISLMGVYDGPVTTSIRGKASDFAELATARDPAAALINGALELHGDSAPLLELQSIIAGLDVDWEAPLVGALGDVAGHQLAQFLRDSFHWGKQASASLSRQLDEFIHEEARLCPPRLELEDFYRDVQELGLRVERLESRAARLRRKLRQQAVKR</sequence>
<accession>A0A3L7E129</accession>
<gene>
    <name evidence="1" type="primary">ubiJ</name>
    <name evidence="4" type="ORF">DWB85_02805</name>
</gene>
<dbReference type="EMBL" id="QRAN01000002">
    <property type="protein sequence ID" value="RLQ23498.1"/>
    <property type="molecule type" value="Genomic_DNA"/>
</dbReference>
<dbReference type="UniPathway" id="UPA00232"/>
<comment type="similarity">
    <text evidence="1">Belongs to the UbiJ family.</text>
</comment>
<dbReference type="SUPFAM" id="SSF55718">
    <property type="entry name" value="SCP-like"/>
    <property type="match status" value="1"/>
</dbReference>
<dbReference type="Proteomes" id="UP000265509">
    <property type="component" value="Unassembled WGS sequence"/>
</dbReference>
<dbReference type="PANTHER" id="PTHR38693">
    <property type="entry name" value="UBIQUINONE BIOSYNTHESIS PROTEIN UBIJ"/>
    <property type="match status" value="1"/>
</dbReference>
<evidence type="ECO:0000259" key="3">
    <source>
        <dbReference type="Pfam" id="PF02036"/>
    </source>
</evidence>
<dbReference type="InterPro" id="IPR003033">
    <property type="entry name" value="SCP2_sterol-bd_dom"/>
</dbReference>
<protein>
    <recommendedName>
        <fullName evidence="1">Ubiquinone biosynthesis accessory factor UbiJ</fullName>
    </recommendedName>
</protein>
<proteinExistence type="inferred from homology"/>
<comment type="caution">
    <text evidence="4">The sequence shown here is derived from an EMBL/GenBank/DDBJ whole genome shotgun (WGS) entry which is preliminary data.</text>
</comment>
<dbReference type="GO" id="GO:0006744">
    <property type="term" value="P:ubiquinone biosynthetic process"/>
    <property type="evidence" value="ECO:0007669"/>
    <property type="project" value="UniProtKB-UniRule"/>
</dbReference>
<comment type="subcellular location">
    <subcellularLocation>
        <location evidence="1">Cytoplasm</location>
    </subcellularLocation>
</comment>
<evidence type="ECO:0000313" key="5">
    <source>
        <dbReference type="Proteomes" id="UP000265509"/>
    </source>
</evidence>
<reference evidence="4 5" key="1">
    <citation type="submission" date="2018-07" db="EMBL/GenBank/DDBJ databases">
        <title>Halioglobus sp. genome submission.</title>
        <authorList>
            <person name="Ye M.-Q."/>
            <person name="Du Z.-J."/>
        </authorList>
    </citation>
    <scope>NUCLEOTIDE SEQUENCE [LARGE SCALE GENOMIC DNA]</scope>
    <source>
        <strain evidence="4 5">U0301</strain>
    </source>
</reference>
<dbReference type="InterPro" id="IPR036527">
    <property type="entry name" value="SCP2_sterol-bd_dom_sf"/>
</dbReference>
<keyword evidence="1" id="KW-0831">Ubiquinone biosynthesis</keyword>
<evidence type="ECO:0000313" key="4">
    <source>
        <dbReference type="EMBL" id="RLQ23498.1"/>
    </source>
</evidence>
<feature type="domain" description="SCP2" evidence="3">
    <location>
        <begin position="21"/>
        <end position="118"/>
    </location>
</feature>
<dbReference type="Pfam" id="PF02036">
    <property type="entry name" value="SCP2"/>
    <property type="match status" value="1"/>
</dbReference>
<evidence type="ECO:0000256" key="1">
    <source>
        <dbReference type="HAMAP-Rule" id="MF_02215"/>
    </source>
</evidence>
<comment type="function">
    <text evidence="1">Required for ubiquinone (coenzyme Q) biosynthesis. Binds hydrophobic ubiquinone biosynthetic intermediates via its SCP2 domain and is essential for the stability of the Ubi complex. May constitute a docking platform where Ubi enzymes assemble and access their SCP2-bound polyprenyl substrates.</text>
</comment>
<dbReference type="RefSeq" id="WP_117952676.1">
    <property type="nucleotide sequence ID" value="NZ_QRAN01000002.1"/>
</dbReference>
<dbReference type="HAMAP" id="MF_02215">
    <property type="entry name" value="UbiJ"/>
    <property type="match status" value="1"/>
</dbReference>
<name>A0A3L7E129_9GAMM</name>
<dbReference type="InterPro" id="IPR038989">
    <property type="entry name" value="UbiJ"/>
</dbReference>
<evidence type="ECO:0000256" key="2">
    <source>
        <dbReference type="SAM" id="Coils"/>
    </source>
</evidence>
<keyword evidence="5" id="KW-1185">Reference proteome</keyword>
<feature type="coiled-coil region" evidence="2">
    <location>
        <begin position="180"/>
        <end position="214"/>
    </location>
</feature>
<organism evidence="4 5">
    <name type="scientific">Seongchinamella sediminis</name>
    <dbReference type="NCBI Taxonomy" id="2283635"/>
    <lineage>
        <taxon>Bacteria</taxon>
        <taxon>Pseudomonadati</taxon>
        <taxon>Pseudomonadota</taxon>
        <taxon>Gammaproteobacteria</taxon>
        <taxon>Cellvibrionales</taxon>
        <taxon>Halieaceae</taxon>
        <taxon>Seongchinamella</taxon>
    </lineage>
</organism>
<dbReference type="PANTHER" id="PTHR38693:SF1">
    <property type="entry name" value="UBIQUINONE BIOSYNTHESIS ACCESSORY FACTOR UBIJ"/>
    <property type="match status" value="1"/>
</dbReference>
<keyword evidence="1" id="KW-0963">Cytoplasm</keyword>